<keyword evidence="2" id="KW-1185">Reference proteome</keyword>
<evidence type="ECO:0000313" key="1">
    <source>
        <dbReference type="EMBL" id="KII73098.1"/>
    </source>
</evidence>
<evidence type="ECO:0000313" key="2">
    <source>
        <dbReference type="Proteomes" id="UP000031668"/>
    </source>
</evidence>
<reference evidence="1 2" key="1">
    <citation type="journal article" date="2014" name="Genome Biol. Evol.">
        <title>The genome of the myxosporean Thelohanellus kitauei shows adaptations to nutrient acquisition within its fish host.</title>
        <authorList>
            <person name="Yang Y."/>
            <person name="Xiong J."/>
            <person name="Zhou Z."/>
            <person name="Huo F."/>
            <person name="Miao W."/>
            <person name="Ran C."/>
            <person name="Liu Y."/>
            <person name="Zhang J."/>
            <person name="Feng J."/>
            <person name="Wang M."/>
            <person name="Wang M."/>
            <person name="Wang L."/>
            <person name="Yao B."/>
        </authorList>
    </citation>
    <scope>NUCLEOTIDE SEQUENCE [LARGE SCALE GENOMIC DNA]</scope>
    <source>
        <strain evidence="1">Wuqing</strain>
    </source>
</reference>
<proteinExistence type="predicted"/>
<dbReference type="AlphaFoldDB" id="A0A0C2JUL3"/>
<name>A0A0C2JUL3_THEKT</name>
<organism evidence="1 2">
    <name type="scientific">Thelohanellus kitauei</name>
    <name type="common">Myxosporean</name>
    <dbReference type="NCBI Taxonomy" id="669202"/>
    <lineage>
        <taxon>Eukaryota</taxon>
        <taxon>Metazoa</taxon>
        <taxon>Cnidaria</taxon>
        <taxon>Myxozoa</taxon>
        <taxon>Myxosporea</taxon>
        <taxon>Bivalvulida</taxon>
        <taxon>Platysporina</taxon>
        <taxon>Myxobolidae</taxon>
        <taxon>Thelohanellus</taxon>
    </lineage>
</organism>
<sequence>MPRNIKVIASVAFITDFMPKYFVTEVDKKAVSLLRSEKDYGSTLLTEEQKTLARELDRKLIKELGKAATHAIFLATYNISKHEKSFCGDGFLKKCLLDVVNQVSPEHKTEIEKFSLSRRTVALRIELFSLALDKSSDIDDTAQLLIFLRRIAVNGIN</sequence>
<dbReference type="EMBL" id="JWZT01000998">
    <property type="protein sequence ID" value="KII73098.1"/>
    <property type="molecule type" value="Genomic_DNA"/>
</dbReference>
<dbReference type="PANTHER" id="PTHR45913:SF9">
    <property type="entry name" value="GENERAL TRANSCRIPTION FACTOR II-I REPEAT DOMAIN-CONTAINING PROTEIN 2-LIKE-RELATED"/>
    <property type="match status" value="1"/>
</dbReference>
<protein>
    <submittedName>
        <fullName evidence="1">Uncharacterized protein</fullName>
    </submittedName>
</protein>
<gene>
    <name evidence="1" type="ORF">RF11_07396</name>
</gene>
<dbReference type="OrthoDB" id="1101576at2759"/>
<comment type="caution">
    <text evidence="1">The sequence shown here is derived from an EMBL/GenBank/DDBJ whole genome shotgun (WGS) entry which is preliminary data.</text>
</comment>
<dbReference type="PANTHER" id="PTHR45913">
    <property type="entry name" value="EPM2A-INTERACTING PROTEIN 1"/>
    <property type="match status" value="1"/>
</dbReference>
<accession>A0A0C2JUL3</accession>
<dbReference type="Proteomes" id="UP000031668">
    <property type="component" value="Unassembled WGS sequence"/>
</dbReference>